<feature type="transmembrane region" description="Helical" evidence="6">
    <location>
        <begin position="6"/>
        <end position="27"/>
    </location>
</feature>
<keyword evidence="4 6" id="KW-1133">Transmembrane helix</keyword>
<dbReference type="InterPro" id="IPR050448">
    <property type="entry name" value="OpgB/LTA_synthase_biosynth"/>
</dbReference>
<protein>
    <submittedName>
        <fullName evidence="8">Capsular biosynthesis protein</fullName>
    </submittedName>
    <submittedName>
        <fullName evidence="9">Phosphoglycerol transferase and related proteins, alkaline phosphatase superfamily</fullName>
    </submittedName>
</protein>
<dbReference type="Gene3D" id="3.40.720.10">
    <property type="entry name" value="Alkaline Phosphatase, subunit A"/>
    <property type="match status" value="1"/>
</dbReference>
<dbReference type="EMBL" id="CYTV01000002">
    <property type="protein sequence ID" value="CUI53849.1"/>
    <property type="molecule type" value="Genomic_DNA"/>
</dbReference>
<name>A0A0J6BWE3_9BORD</name>
<dbReference type="RefSeq" id="WP_043215234.1">
    <property type="nucleotide sequence ID" value="NZ_CAJGUP010000200.1"/>
</dbReference>
<proteinExistence type="predicted"/>
<dbReference type="SUPFAM" id="SSF53649">
    <property type="entry name" value="Alkaline phosphatase-like"/>
    <property type="match status" value="1"/>
</dbReference>
<dbReference type="PANTHER" id="PTHR47371">
    <property type="entry name" value="LIPOTEICHOIC ACID SYNTHASE"/>
    <property type="match status" value="1"/>
</dbReference>
<evidence type="ECO:0000256" key="4">
    <source>
        <dbReference type="ARBA" id="ARBA00022989"/>
    </source>
</evidence>
<keyword evidence="2" id="KW-1003">Cell membrane</keyword>
<keyword evidence="3 6" id="KW-0812">Transmembrane</keyword>
<evidence type="ECO:0000256" key="6">
    <source>
        <dbReference type="SAM" id="Phobius"/>
    </source>
</evidence>
<dbReference type="KEGG" id="bpdz:BBN53_03500"/>
<dbReference type="GO" id="GO:0005886">
    <property type="term" value="C:plasma membrane"/>
    <property type="evidence" value="ECO:0007669"/>
    <property type="project" value="UniProtKB-SubCell"/>
</dbReference>
<dbReference type="InterPro" id="IPR000917">
    <property type="entry name" value="Sulfatase_N"/>
</dbReference>
<keyword evidence="5 6" id="KW-0472">Membrane</keyword>
<evidence type="ECO:0000256" key="3">
    <source>
        <dbReference type="ARBA" id="ARBA00022692"/>
    </source>
</evidence>
<evidence type="ECO:0000313" key="9">
    <source>
        <dbReference type="EMBL" id="CUI53849.1"/>
    </source>
</evidence>
<dbReference type="OrthoDB" id="5363296at2"/>
<keyword evidence="11" id="KW-1185">Reference proteome</keyword>
<dbReference type="GO" id="GO:0016740">
    <property type="term" value="F:transferase activity"/>
    <property type="evidence" value="ECO:0007669"/>
    <property type="project" value="UniProtKB-KW"/>
</dbReference>
<evidence type="ECO:0000313" key="10">
    <source>
        <dbReference type="Proteomes" id="UP000053096"/>
    </source>
</evidence>
<accession>A0A0M7DHZ9</accession>
<feature type="transmembrane region" description="Helical" evidence="6">
    <location>
        <begin position="148"/>
        <end position="167"/>
    </location>
</feature>
<accession>A0A0J6BWE3</accession>
<dbReference type="InterPro" id="IPR017850">
    <property type="entry name" value="Alkaline_phosphatase_core_sf"/>
</dbReference>
<dbReference type="EMBL" id="CP016440">
    <property type="protein sequence ID" value="ANY15036.1"/>
    <property type="molecule type" value="Genomic_DNA"/>
</dbReference>
<evidence type="ECO:0000313" key="8">
    <source>
        <dbReference type="EMBL" id="ANY15036.1"/>
    </source>
</evidence>
<gene>
    <name evidence="8" type="ORF">BBN53_03500</name>
    <name evidence="9" type="ORF">ERS370011_01039</name>
</gene>
<reference evidence="9 10" key="1">
    <citation type="submission" date="2015-09" db="EMBL/GenBank/DDBJ databases">
        <authorList>
            <person name="Jackson K.R."/>
            <person name="Lunt B.L."/>
            <person name="Fisher J.N.B."/>
            <person name="Gardner A.V."/>
            <person name="Bailey M.E."/>
            <person name="Deus L.M."/>
            <person name="Earl A.S."/>
            <person name="Gibby P.D."/>
            <person name="Hartmann K.A."/>
            <person name="Liu J.E."/>
            <person name="Manci A.M."/>
            <person name="Nielsen D.A."/>
            <person name="Solomon M.B."/>
            <person name="Breakwell D.P."/>
            <person name="Burnett S.H."/>
            <person name="Grose J.H."/>
        </authorList>
    </citation>
    <scope>NUCLEOTIDE SEQUENCE [LARGE SCALE GENOMIC DNA]</scope>
    <source>
        <strain evidence="9 10">2789STDY5608636</strain>
    </source>
</reference>
<dbReference type="Pfam" id="PF00884">
    <property type="entry name" value="Sulfatase"/>
    <property type="match status" value="1"/>
</dbReference>
<keyword evidence="9" id="KW-0808">Transferase</keyword>
<feature type="domain" description="Sulfatase N-terminal" evidence="7">
    <location>
        <begin position="270"/>
        <end position="459"/>
    </location>
</feature>
<dbReference type="PANTHER" id="PTHR47371:SF3">
    <property type="entry name" value="PHOSPHOGLYCEROL TRANSFERASE I"/>
    <property type="match status" value="1"/>
</dbReference>
<feature type="transmembrane region" description="Helical" evidence="6">
    <location>
        <begin position="39"/>
        <end position="58"/>
    </location>
</feature>
<feature type="transmembrane region" description="Helical" evidence="6">
    <location>
        <begin position="64"/>
        <end position="83"/>
    </location>
</feature>
<reference evidence="8 11" key="2">
    <citation type="submission" date="2016-07" db="EMBL/GenBank/DDBJ databases">
        <title>Complete genome sequences of Bordetella pseudohinzii.</title>
        <authorList>
            <person name="Spilker T."/>
            <person name="Darrah R."/>
            <person name="LiPuma J.J."/>
        </authorList>
    </citation>
    <scope>NUCLEOTIDE SEQUENCE [LARGE SCALE GENOMIC DNA]</scope>
    <source>
        <strain evidence="8 11">HI4681</strain>
    </source>
</reference>
<comment type="subcellular location">
    <subcellularLocation>
        <location evidence="1">Cell membrane</location>
        <topology evidence="1">Multi-pass membrane protein</topology>
    </subcellularLocation>
</comment>
<dbReference type="CDD" id="cd16015">
    <property type="entry name" value="LTA_synthase"/>
    <property type="match status" value="1"/>
</dbReference>
<feature type="transmembrane region" description="Helical" evidence="6">
    <location>
        <begin position="113"/>
        <end position="136"/>
    </location>
</feature>
<dbReference type="Proteomes" id="UP000053096">
    <property type="component" value="Unassembled WGS sequence"/>
</dbReference>
<evidence type="ECO:0000313" key="11">
    <source>
        <dbReference type="Proteomes" id="UP000092950"/>
    </source>
</evidence>
<organism evidence="9 10">
    <name type="scientific">Bordetella pseudohinzii</name>
    <dbReference type="NCBI Taxonomy" id="1331258"/>
    <lineage>
        <taxon>Bacteria</taxon>
        <taxon>Pseudomonadati</taxon>
        <taxon>Pseudomonadota</taxon>
        <taxon>Betaproteobacteria</taxon>
        <taxon>Burkholderiales</taxon>
        <taxon>Alcaligenaceae</taxon>
        <taxon>Bordetella</taxon>
    </lineage>
</organism>
<dbReference type="Proteomes" id="UP000092950">
    <property type="component" value="Chromosome"/>
</dbReference>
<evidence type="ECO:0000256" key="1">
    <source>
        <dbReference type="ARBA" id="ARBA00004651"/>
    </source>
</evidence>
<evidence type="ECO:0000259" key="7">
    <source>
        <dbReference type="Pfam" id="PF00884"/>
    </source>
</evidence>
<dbReference type="AlphaFoldDB" id="A0A0J6BWE3"/>
<evidence type="ECO:0000256" key="5">
    <source>
        <dbReference type="ARBA" id="ARBA00023136"/>
    </source>
</evidence>
<evidence type="ECO:0000256" key="2">
    <source>
        <dbReference type="ARBA" id="ARBA00022475"/>
    </source>
</evidence>
<sequence length="517" mass="57314">MLDRLWIALALPFFLGLAASWIIEALLQPRPRPPWRRPLAANLTHAGVWMLAFALEVALFRRPYFAVANVLAIELVLVVVSLAKYRSLQEPFVYPDFEYFVDAMRHPRLYLPFLGWGSLLGLCAAYGLALWAGLSFEVSLLEQVHADALYAAVALLALAGLAVAISASRRLNVDFEAGADLRRLGLISALWAYGRAERQPAAELSQRSPFAAGSPVHLPEELPDLVSIQSESFFDVRNAYPIVKKDVLSGFDVLCSEASFHGPLEVAARGANTVRSEFAFLSGLAPDALGVHRYNPYRRLVTRGFPTIASYLRSLGYRTVCVHPYHREFYRRERVLPLLGFDEFIGIEAFDAAQKVGAYIGDEAVGQYVSTLLRREDRRPIYVHVITMENHGPLHWEEVSEADVHAQLDGPLPQGCADLVAYARHLRNADAMFVTLRQVLLNNGRLGGLCVFGDHVPIMPQVYKALGEVSGATSAAIWATDRVTDARAGERHDLDISGLAVRFLTCFHLLSHSDSVR</sequence>